<organism evidence="4 5">
    <name type="scientific">Cymbomonas tetramitiformis</name>
    <dbReference type="NCBI Taxonomy" id="36881"/>
    <lineage>
        <taxon>Eukaryota</taxon>
        <taxon>Viridiplantae</taxon>
        <taxon>Chlorophyta</taxon>
        <taxon>Pyramimonadophyceae</taxon>
        <taxon>Pyramimonadales</taxon>
        <taxon>Pyramimonadaceae</taxon>
        <taxon>Cymbomonas</taxon>
    </lineage>
</organism>
<dbReference type="EMBL" id="LGRX02003122">
    <property type="protein sequence ID" value="KAK3282862.1"/>
    <property type="molecule type" value="Genomic_DNA"/>
</dbReference>
<dbReference type="InterPro" id="IPR022998">
    <property type="entry name" value="ThiamineP_synth_TenI"/>
</dbReference>
<evidence type="ECO:0000256" key="1">
    <source>
        <dbReference type="SAM" id="MobiDB-lite"/>
    </source>
</evidence>
<gene>
    <name evidence="4" type="ORF">CYMTET_9419</name>
</gene>
<dbReference type="InterPro" id="IPR027417">
    <property type="entry name" value="P-loop_NTPase"/>
</dbReference>
<reference evidence="4 5" key="1">
    <citation type="journal article" date="2015" name="Genome Biol. Evol.">
        <title>Comparative Genomics of a Bacterivorous Green Alga Reveals Evolutionary Causalities and Consequences of Phago-Mixotrophic Mode of Nutrition.</title>
        <authorList>
            <person name="Burns J.A."/>
            <person name="Paasch A."/>
            <person name="Narechania A."/>
            <person name="Kim E."/>
        </authorList>
    </citation>
    <scope>NUCLEOTIDE SEQUENCE [LARGE SCALE GENOMIC DNA]</scope>
    <source>
        <strain evidence="4 5">PLY_AMNH</strain>
    </source>
</reference>
<dbReference type="Pfam" id="PF02581">
    <property type="entry name" value="TMP-TENI"/>
    <property type="match status" value="1"/>
</dbReference>
<comment type="caution">
    <text evidence="4">The sequence shown here is derived from an EMBL/GenBank/DDBJ whole genome shotgun (WGS) entry which is preliminary data.</text>
</comment>
<dbReference type="GO" id="GO:0009228">
    <property type="term" value="P:thiamine biosynthetic process"/>
    <property type="evidence" value="ECO:0007669"/>
    <property type="project" value="UniProtKB-KW"/>
</dbReference>
<dbReference type="AlphaFoldDB" id="A0AAE0GRC1"/>
<dbReference type="InterPro" id="IPR006073">
    <property type="entry name" value="GTP-bd"/>
</dbReference>
<dbReference type="Pfam" id="PF01926">
    <property type="entry name" value="MMR_HSR1"/>
    <property type="match status" value="1"/>
</dbReference>
<dbReference type="PANTHER" id="PTHR43681:SF1">
    <property type="entry name" value="SARCALUMENIN"/>
    <property type="match status" value="1"/>
</dbReference>
<evidence type="ECO:0000313" key="4">
    <source>
        <dbReference type="EMBL" id="KAK3282862.1"/>
    </source>
</evidence>
<dbReference type="SUPFAM" id="SSF52540">
    <property type="entry name" value="P-loop containing nucleoside triphosphate hydrolases"/>
    <property type="match status" value="1"/>
</dbReference>
<dbReference type="Proteomes" id="UP001190700">
    <property type="component" value="Unassembled WGS sequence"/>
</dbReference>
<dbReference type="InterPro" id="IPR036206">
    <property type="entry name" value="ThiamineP_synth_sf"/>
</dbReference>
<feature type="domain" description="Thiamine phosphate synthase/TenI" evidence="3">
    <location>
        <begin position="120"/>
        <end position="234"/>
    </location>
</feature>
<feature type="domain" description="G" evidence="2">
    <location>
        <begin position="356"/>
        <end position="483"/>
    </location>
</feature>
<keyword evidence="5" id="KW-1185">Reference proteome</keyword>
<sequence length="885" mass="94955">MPSPHIGLARPTDALKEARSFLGRAQNLFPAAHRRSRIPYEARRVTSRAGQQLTRERNSSKHFVRGIQSGVLETNSPHQTRSSRDCRTGAFGDEQDGGTFPAKMRAAVQLPVVMAVYNGDLDTVEETLAAGVNAFLVEEDVGGSEGLYGAVCALKDFVRGRAAIYVSDRADVAGAAGVEGLILGAQALPTVVARRTMQAAAEEGGSVLVGRRVSSEEDGLRAEKEGADLILFSTDSLPKTPQKVDGFLEVELIQSPLEFRIESLLSLLPQATAKEGSEANAEGTGSVDSEGTESDATTRGTGSRKLISAAAEDLLESERAVLQETRSLLEEVVPSLPEMSLLIDAIEALDECFLMVVCGEFNSGKSSVINALLGAKFLREGVLPTTNEISVIRFGEEVRTEKEKDGHFESFVPVELLKELQIVDTPGTNVILERQQRLTEQFVPRADLILFVLSADRPFTDSEVEFLKYIQRWDKKVIFALNKADILQPHEVQEVTRFVQDNAQRALGIGNPTIIPISARAAFEGKLEVAGCKADECVIGFGDDTKEGERVPVAALPTPEELMENESWASSGFSKMESFVYDFLGGEGESGGEALRLKLNTPLSVAMALTEAAGRALASDIQDAKAEVRASQAVAAQLKAFAEGMRDDAAVQRRRVTGLVSAAAQRGEDLLDDILRVGNAPELATSYLVPASGASGELPVAKDYRDVVIGDAEADVQAALVEHKRWLAANCSQQVTSYRAFVQEKGFTEASEGEEDTAALMVAPSSAEITLTSFNQAAAARLLEEEVREAVLGTVGTAAAALTTSFAATTVMATALEDLLAVSISALVAYVGILNLPLKRSEAKSKLRNSAEKFSSQVTEALSSELEIALEECTRDIAEVCKPWQ</sequence>
<dbReference type="Gene3D" id="3.40.50.300">
    <property type="entry name" value="P-loop containing nucleotide triphosphate hydrolases"/>
    <property type="match status" value="1"/>
</dbReference>
<dbReference type="GO" id="GO:0031969">
    <property type="term" value="C:chloroplast membrane"/>
    <property type="evidence" value="ECO:0007669"/>
    <property type="project" value="TreeGrafter"/>
</dbReference>
<dbReference type="InterPro" id="IPR051943">
    <property type="entry name" value="TRAFAC_Dynamin-like_GTPase"/>
</dbReference>
<dbReference type="GO" id="GO:0010027">
    <property type="term" value="P:thylakoid membrane organization"/>
    <property type="evidence" value="ECO:0007669"/>
    <property type="project" value="TreeGrafter"/>
</dbReference>
<protein>
    <recommendedName>
        <fullName evidence="6">G domain-containing protein</fullName>
    </recommendedName>
</protein>
<evidence type="ECO:0008006" key="6">
    <source>
        <dbReference type="Google" id="ProtNLM"/>
    </source>
</evidence>
<dbReference type="CDD" id="cd09912">
    <property type="entry name" value="DLP_2"/>
    <property type="match status" value="1"/>
</dbReference>
<dbReference type="GO" id="GO:0005525">
    <property type="term" value="F:GTP binding"/>
    <property type="evidence" value="ECO:0007669"/>
    <property type="project" value="InterPro"/>
</dbReference>
<dbReference type="Gene3D" id="3.20.20.70">
    <property type="entry name" value="Aldolase class I"/>
    <property type="match status" value="1"/>
</dbReference>
<dbReference type="InterPro" id="IPR013785">
    <property type="entry name" value="Aldolase_TIM"/>
</dbReference>
<proteinExistence type="predicted"/>
<dbReference type="SUPFAM" id="SSF51391">
    <property type="entry name" value="Thiamin phosphate synthase"/>
    <property type="match status" value="1"/>
</dbReference>
<accession>A0AAE0GRC1</accession>
<evidence type="ECO:0000259" key="3">
    <source>
        <dbReference type="Pfam" id="PF02581"/>
    </source>
</evidence>
<feature type="compositionally biased region" description="Polar residues" evidence="1">
    <location>
        <begin position="286"/>
        <end position="301"/>
    </location>
</feature>
<name>A0AAE0GRC1_9CHLO</name>
<dbReference type="PANTHER" id="PTHR43681">
    <property type="entry name" value="TRANSMEMBRANE GTPASE FZO"/>
    <property type="match status" value="1"/>
</dbReference>
<evidence type="ECO:0000313" key="5">
    <source>
        <dbReference type="Proteomes" id="UP001190700"/>
    </source>
</evidence>
<feature type="non-terminal residue" evidence="4">
    <location>
        <position position="885"/>
    </location>
</feature>
<feature type="region of interest" description="Disordered" evidence="1">
    <location>
        <begin position="275"/>
        <end position="302"/>
    </location>
</feature>
<evidence type="ECO:0000259" key="2">
    <source>
        <dbReference type="Pfam" id="PF01926"/>
    </source>
</evidence>